<evidence type="ECO:0000256" key="2">
    <source>
        <dbReference type="ARBA" id="ARBA00022448"/>
    </source>
</evidence>
<keyword evidence="3" id="KW-1003">Cell membrane</keyword>
<keyword evidence="10" id="KW-1185">Reference proteome</keyword>
<evidence type="ECO:0000256" key="3">
    <source>
        <dbReference type="ARBA" id="ARBA00022475"/>
    </source>
</evidence>
<feature type="transmembrane region" description="Helical" evidence="7">
    <location>
        <begin position="88"/>
        <end position="109"/>
    </location>
</feature>
<dbReference type="Proteomes" id="UP001229346">
    <property type="component" value="Unassembled WGS sequence"/>
</dbReference>
<proteinExistence type="predicted"/>
<feature type="domain" description="Major facilitator superfamily (MFS) profile" evidence="8">
    <location>
        <begin position="22"/>
        <end position="396"/>
    </location>
</feature>
<feature type="transmembrane region" description="Helical" evidence="7">
    <location>
        <begin position="252"/>
        <end position="272"/>
    </location>
</feature>
<dbReference type="InterPro" id="IPR011701">
    <property type="entry name" value="MFS"/>
</dbReference>
<dbReference type="InterPro" id="IPR020846">
    <property type="entry name" value="MFS_dom"/>
</dbReference>
<keyword evidence="6 7" id="KW-0472">Membrane</keyword>
<keyword evidence="2" id="KW-0813">Transport</keyword>
<evidence type="ECO:0000256" key="5">
    <source>
        <dbReference type="ARBA" id="ARBA00022989"/>
    </source>
</evidence>
<evidence type="ECO:0000313" key="10">
    <source>
        <dbReference type="Proteomes" id="UP001229346"/>
    </source>
</evidence>
<accession>A0ABT9U6D2</accession>
<dbReference type="InterPro" id="IPR050189">
    <property type="entry name" value="MFS_Efflux_Transporters"/>
</dbReference>
<dbReference type="PROSITE" id="PS50850">
    <property type="entry name" value="MFS"/>
    <property type="match status" value="1"/>
</dbReference>
<evidence type="ECO:0000256" key="4">
    <source>
        <dbReference type="ARBA" id="ARBA00022692"/>
    </source>
</evidence>
<dbReference type="CDD" id="cd17324">
    <property type="entry name" value="MFS_NepI_like"/>
    <property type="match status" value="1"/>
</dbReference>
<evidence type="ECO:0000313" key="9">
    <source>
        <dbReference type="EMBL" id="MDQ0115113.1"/>
    </source>
</evidence>
<feature type="transmembrane region" description="Helical" evidence="7">
    <location>
        <begin position="174"/>
        <end position="197"/>
    </location>
</feature>
<dbReference type="SUPFAM" id="SSF103473">
    <property type="entry name" value="MFS general substrate transporter"/>
    <property type="match status" value="1"/>
</dbReference>
<dbReference type="PANTHER" id="PTHR43124">
    <property type="entry name" value="PURINE EFFLUX PUMP PBUE"/>
    <property type="match status" value="1"/>
</dbReference>
<reference evidence="9 10" key="1">
    <citation type="submission" date="2023-07" db="EMBL/GenBank/DDBJ databases">
        <title>Sorghum-associated microbial communities from plants grown in Nebraska, USA.</title>
        <authorList>
            <person name="Schachtman D."/>
        </authorList>
    </citation>
    <scope>NUCLEOTIDE SEQUENCE [LARGE SCALE GENOMIC DNA]</scope>
    <source>
        <strain evidence="9 10">CC482</strain>
    </source>
</reference>
<feature type="transmembrane region" description="Helical" evidence="7">
    <location>
        <begin position="21"/>
        <end position="44"/>
    </location>
</feature>
<evidence type="ECO:0000259" key="8">
    <source>
        <dbReference type="PROSITE" id="PS50850"/>
    </source>
</evidence>
<sequence length="404" mass="42697">MDMQMNQTVRQGTKPAGSIMAAVLSLTLGTFAFGMTEFVIMGLLTNVAQDLNISIASAGQLITGYALGVAIGGPVMTVLTLRMPRKQLLCALLVIFIAGNALAALAPSYSVLMLARVLTSLAHGTFFGVSSVIAAGLVSPEKRASAIALMYTGLTVANIVGVPLGTYIGQQFGWNSTFSIVAVLGLLVVAGIILFVPKVPHNRKVSIGKELKIFGNRQVLLAFFVTVFGFGGVFTAFTYIDPLLQEITGFNEQYVTGILILFGIGMTVGNLVGGKLADWRLMPSLMACLAFLAVMLFIFFFAVDNKVLSVITIFIWGMASFLIVPGLQMRIMDMAKDAPTMASTANQSAFNLGNAGGAIIGGLAVNGIGLHHVPWIAAIVTLGGLVLTAISYRMEQKQSRETTA</sequence>
<feature type="transmembrane region" description="Helical" evidence="7">
    <location>
        <begin position="64"/>
        <end position="81"/>
    </location>
</feature>
<feature type="transmembrane region" description="Helical" evidence="7">
    <location>
        <begin position="284"/>
        <end position="302"/>
    </location>
</feature>
<evidence type="ECO:0000256" key="6">
    <source>
        <dbReference type="ARBA" id="ARBA00023136"/>
    </source>
</evidence>
<dbReference type="EMBL" id="JAUSSU010000009">
    <property type="protein sequence ID" value="MDQ0115113.1"/>
    <property type="molecule type" value="Genomic_DNA"/>
</dbReference>
<feature type="transmembrane region" description="Helical" evidence="7">
    <location>
        <begin position="348"/>
        <end position="369"/>
    </location>
</feature>
<comment type="caution">
    <text evidence="9">The sequence shown here is derived from an EMBL/GenBank/DDBJ whole genome shotgun (WGS) entry which is preliminary data.</text>
</comment>
<gene>
    <name evidence="9" type="ORF">J2T15_004570</name>
</gene>
<evidence type="ECO:0000256" key="1">
    <source>
        <dbReference type="ARBA" id="ARBA00004651"/>
    </source>
</evidence>
<feature type="transmembrane region" description="Helical" evidence="7">
    <location>
        <begin position="146"/>
        <end position="168"/>
    </location>
</feature>
<organism evidence="9 10">
    <name type="scientific">Paenibacillus harenae</name>
    <dbReference type="NCBI Taxonomy" id="306543"/>
    <lineage>
        <taxon>Bacteria</taxon>
        <taxon>Bacillati</taxon>
        <taxon>Bacillota</taxon>
        <taxon>Bacilli</taxon>
        <taxon>Bacillales</taxon>
        <taxon>Paenibacillaceae</taxon>
        <taxon>Paenibacillus</taxon>
    </lineage>
</organism>
<dbReference type="PANTHER" id="PTHR43124:SF8">
    <property type="entry name" value="INNER MEMBRANE TRANSPORT PROTEIN YDHP"/>
    <property type="match status" value="1"/>
</dbReference>
<feature type="transmembrane region" description="Helical" evidence="7">
    <location>
        <begin position="121"/>
        <end position="139"/>
    </location>
</feature>
<feature type="transmembrane region" description="Helical" evidence="7">
    <location>
        <begin position="375"/>
        <end position="392"/>
    </location>
</feature>
<dbReference type="Gene3D" id="1.20.1250.20">
    <property type="entry name" value="MFS general substrate transporter like domains"/>
    <property type="match status" value="1"/>
</dbReference>
<feature type="transmembrane region" description="Helical" evidence="7">
    <location>
        <begin position="308"/>
        <end position="327"/>
    </location>
</feature>
<comment type="subcellular location">
    <subcellularLocation>
        <location evidence="1">Cell membrane</location>
        <topology evidence="1">Multi-pass membrane protein</topology>
    </subcellularLocation>
</comment>
<feature type="transmembrane region" description="Helical" evidence="7">
    <location>
        <begin position="218"/>
        <end position="240"/>
    </location>
</feature>
<evidence type="ECO:0000256" key="7">
    <source>
        <dbReference type="SAM" id="Phobius"/>
    </source>
</evidence>
<protein>
    <submittedName>
        <fullName evidence="9">DHA1 family inner membrane transport protein</fullName>
    </submittedName>
</protein>
<keyword evidence="5 7" id="KW-1133">Transmembrane helix</keyword>
<dbReference type="Pfam" id="PF07690">
    <property type="entry name" value="MFS_1"/>
    <property type="match status" value="1"/>
</dbReference>
<name>A0ABT9U6D2_PAEHA</name>
<dbReference type="InterPro" id="IPR036259">
    <property type="entry name" value="MFS_trans_sf"/>
</dbReference>
<keyword evidence="4 7" id="KW-0812">Transmembrane</keyword>